<comment type="caution">
    <text evidence="3">The sequence shown here is derived from an EMBL/GenBank/DDBJ whole genome shotgun (WGS) entry which is preliminary data.</text>
</comment>
<dbReference type="Gene3D" id="3.30.70.100">
    <property type="match status" value="1"/>
</dbReference>
<dbReference type="InterPro" id="IPR011008">
    <property type="entry name" value="Dimeric_a/b-barrel"/>
</dbReference>
<feature type="transmembrane region" description="Helical" evidence="1">
    <location>
        <begin position="16"/>
        <end position="34"/>
    </location>
</feature>
<keyword evidence="1" id="KW-0472">Membrane</keyword>
<dbReference type="Pfam" id="PF03992">
    <property type="entry name" value="ABM"/>
    <property type="match status" value="1"/>
</dbReference>
<dbReference type="EMBL" id="AZIL01000353">
    <property type="protein sequence ID" value="EWM28126.1"/>
    <property type="molecule type" value="Genomic_DNA"/>
</dbReference>
<keyword evidence="1" id="KW-1133">Transmembrane helix</keyword>
<evidence type="ECO:0000259" key="2">
    <source>
        <dbReference type="Pfam" id="PF03992"/>
    </source>
</evidence>
<dbReference type="Proteomes" id="UP000019335">
    <property type="component" value="Chromosome 5"/>
</dbReference>
<name>W7U5N5_9STRA</name>
<sequence>MERTLRKMFKTCGSPLPAFWCGVLLGLAMSFVVIKSSPKRKAIPGAFWLTVQVTFKRAEDVDIFKTAFAPLAAFVEKNEPRTLSYSMAQSDKDPKTVLLFERYVDKNDAYLEVHRKSAPFKVFRPQLAAMEATISGESYIESNMGFMS</sequence>
<keyword evidence="1" id="KW-0812">Transmembrane</keyword>
<evidence type="ECO:0000256" key="1">
    <source>
        <dbReference type="SAM" id="Phobius"/>
    </source>
</evidence>
<protein>
    <submittedName>
        <fullName evidence="3">Dimeric alpha-beta barrel</fullName>
    </submittedName>
</protein>
<dbReference type="InterPro" id="IPR007138">
    <property type="entry name" value="ABM_dom"/>
</dbReference>
<evidence type="ECO:0000313" key="3">
    <source>
        <dbReference type="EMBL" id="EWM28126.1"/>
    </source>
</evidence>
<dbReference type="SUPFAM" id="SSF54909">
    <property type="entry name" value="Dimeric alpha+beta barrel"/>
    <property type="match status" value="1"/>
</dbReference>
<dbReference type="AlphaFoldDB" id="W7U5N5"/>
<dbReference type="OrthoDB" id="10011777at2759"/>
<proteinExistence type="predicted"/>
<gene>
    <name evidence="3" type="ORF">Naga_100036g31</name>
</gene>
<keyword evidence="4" id="KW-1185">Reference proteome</keyword>
<reference evidence="3 4" key="1">
    <citation type="journal article" date="2014" name="Mol. Plant">
        <title>Chromosome Scale Genome Assembly and Transcriptome Profiling of Nannochloropsis gaditana in Nitrogen Depletion.</title>
        <authorList>
            <person name="Corteggiani Carpinelli E."/>
            <person name="Telatin A."/>
            <person name="Vitulo N."/>
            <person name="Forcato C."/>
            <person name="D'Angelo M."/>
            <person name="Schiavon R."/>
            <person name="Vezzi A."/>
            <person name="Giacometti G.M."/>
            <person name="Morosinotto T."/>
            <person name="Valle G."/>
        </authorList>
    </citation>
    <scope>NUCLEOTIDE SEQUENCE [LARGE SCALE GENOMIC DNA]</scope>
    <source>
        <strain evidence="3 4">B-31</strain>
    </source>
</reference>
<dbReference type="PANTHER" id="PTHR40624">
    <property type="entry name" value="BIOSYNTHESIS MONOOXYGENASE, PUTATIVE (AFU_ORTHOLOGUE AFUA_1G12025)-RELATED"/>
    <property type="match status" value="1"/>
</dbReference>
<accession>W7U5N5</accession>
<organism evidence="3 4">
    <name type="scientific">Nannochloropsis gaditana</name>
    <dbReference type="NCBI Taxonomy" id="72520"/>
    <lineage>
        <taxon>Eukaryota</taxon>
        <taxon>Sar</taxon>
        <taxon>Stramenopiles</taxon>
        <taxon>Ochrophyta</taxon>
        <taxon>Eustigmatophyceae</taxon>
        <taxon>Eustigmatales</taxon>
        <taxon>Monodopsidaceae</taxon>
        <taxon>Nannochloropsis</taxon>
    </lineage>
</organism>
<feature type="domain" description="ABM" evidence="2">
    <location>
        <begin position="57"/>
        <end position="124"/>
    </location>
</feature>
<dbReference type="PANTHER" id="PTHR40624:SF1">
    <property type="entry name" value="BIOSYNTHESIS MONOOXYGENASE, PUTATIVE (AFU_ORTHOLOGUE AFUA_1G12025)-RELATED"/>
    <property type="match status" value="1"/>
</dbReference>
<evidence type="ECO:0000313" key="4">
    <source>
        <dbReference type="Proteomes" id="UP000019335"/>
    </source>
</evidence>